<feature type="transmembrane region" description="Helical" evidence="1">
    <location>
        <begin position="355"/>
        <end position="371"/>
    </location>
</feature>
<dbReference type="RefSeq" id="WP_144992666.1">
    <property type="nucleotide sequence ID" value="NZ_CP036281.1"/>
</dbReference>
<feature type="transmembrane region" description="Helical" evidence="1">
    <location>
        <begin position="271"/>
        <end position="291"/>
    </location>
</feature>
<evidence type="ECO:0000313" key="3">
    <source>
        <dbReference type="Proteomes" id="UP000317178"/>
    </source>
</evidence>
<organism evidence="2 3">
    <name type="scientific">Polystyrenella longa</name>
    <dbReference type="NCBI Taxonomy" id="2528007"/>
    <lineage>
        <taxon>Bacteria</taxon>
        <taxon>Pseudomonadati</taxon>
        <taxon>Planctomycetota</taxon>
        <taxon>Planctomycetia</taxon>
        <taxon>Planctomycetales</taxon>
        <taxon>Planctomycetaceae</taxon>
        <taxon>Polystyrenella</taxon>
    </lineage>
</organism>
<feature type="transmembrane region" description="Helical" evidence="1">
    <location>
        <begin position="69"/>
        <end position="88"/>
    </location>
</feature>
<feature type="transmembrane region" description="Helical" evidence="1">
    <location>
        <begin position="163"/>
        <end position="185"/>
    </location>
</feature>
<sequence>MSRSASLPLIVAFLWLLLLGGYLLTVPLALPGVTIGRIDIALIFSEWWSDYWGIDGTSLDQFIWERIDLWFTALLGTLGIWTSGRLVLRNVRGFLGSGELNELDFNLFAYGIGLSLVTSLVLILGMVGMLSSWLWRLLILVPLLIETVHWYRHRTNRSKGPTLLPFRSHLGLVLCAIPFLTLMILGATQPPLDFDVREYHLQGPKEYYLAGQITFLEHNVYTSFPALTEMTALLGMLLRGDWYRGALVGKCLLMPLVPCTGLALASIARKLFNETSGWLTCLIWLSIPWSYTLSKTAYAEGGMLFYLSLTFLLGVQLQQCMRSENKTDTPTDLLIPATLLGGFAGGAMACKYPGLIWGVLPAAIFLIYLLYHPYLRARSSSSPSLWQIYRNPLIGFFIGLTVAVGPWLFKNIIFTGNPVFPLAYGLFGGRGWTDEIHAAWQAGHSVPQEALNELPRSLFHRLVSDPLQSPLLLLFAPLLWLNARRRVTGWWLLGGIIYLTLMWWFFTHRIDRFWLPALLPFTVLAGGGFTWSDTPAWFRYSRVVGFLMMGVNFVLMISSLGTHLPVGSDMATTRQIAEQGAYLTYVLNQKLPAESRVLLIGEAQVFDARFVPIYNTVFNRSEYLSLVEQPDANPDTSELKPTAEIKSRFAEANLDYVAVNWEEILRYRQTYGFDEKVTPAHLQQLVEREILSKPESLWIIEFDNLNASQQNEIKEWAPDLIHTKEGKTFVVMAELYQVR</sequence>
<dbReference type="EMBL" id="CP036281">
    <property type="protein sequence ID" value="QDU78697.1"/>
    <property type="molecule type" value="Genomic_DNA"/>
</dbReference>
<keyword evidence="3" id="KW-1185">Reference proteome</keyword>
<feature type="transmembrane region" description="Helical" evidence="1">
    <location>
        <begin position="513"/>
        <end position="531"/>
    </location>
</feature>
<keyword evidence="1" id="KW-1133">Transmembrane helix</keyword>
<feature type="transmembrane region" description="Helical" evidence="1">
    <location>
        <begin position="108"/>
        <end position="127"/>
    </location>
</feature>
<feature type="transmembrane region" description="Helical" evidence="1">
    <location>
        <begin position="133"/>
        <end position="151"/>
    </location>
</feature>
<proteinExistence type="predicted"/>
<feature type="transmembrane region" description="Helical" evidence="1">
    <location>
        <begin position="392"/>
        <end position="409"/>
    </location>
</feature>
<gene>
    <name evidence="2" type="ORF">Pla110_04010</name>
</gene>
<reference evidence="2 3" key="1">
    <citation type="submission" date="2019-02" db="EMBL/GenBank/DDBJ databases">
        <title>Deep-cultivation of Planctomycetes and their phenomic and genomic characterization uncovers novel biology.</title>
        <authorList>
            <person name="Wiegand S."/>
            <person name="Jogler M."/>
            <person name="Boedeker C."/>
            <person name="Pinto D."/>
            <person name="Vollmers J."/>
            <person name="Rivas-Marin E."/>
            <person name="Kohn T."/>
            <person name="Peeters S.H."/>
            <person name="Heuer A."/>
            <person name="Rast P."/>
            <person name="Oberbeckmann S."/>
            <person name="Bunk B."/>
            <person name="Jeske O."/>
            <person name="Meyerdierks A."/>
            <person name="Storesund J.E."/>
            <person name="Kallscheuer N."/>
            <person name="Luecker S."/>
            <person name="Lage O.M."/>
            <person name="Pohl T."/>
            <person name="Merkel B.J."/>
            <person name="Hornburger P."/>
            <person name="Mueller R.-W."/>
            <person name="Bruemmer F."/>
            <person name="Labrenz M."/>
            <person name="Spormann A.M."/>
            <person name="Op den Camp H."/>
            <person name="Overmann J."/>
            <person name="Amann R."/>
            <person name="Jetten M.S.M."/>
            <person name="Mascher T."/>
            <person name="Medema M.H."/>
            <person name="Devos D.P."/>
            <person name="Kaster A.-K."/>
            <person name="Ovreas L."/>
            <person name="Rohde M."/>
            <person name="Galperin M.Y."/>
            <person name="Jogler C."/>
        </authorList>
    </citation>
    <scope>NUCLEOTIDE SEQUENCE [LARGE SCALE GENOMIC DNA]</scope>
    <source>
        <strain evidence="2 3">Pla110</strain>
    </source>
</reference>
<feature type="transmembrane region" description="Helical" evidence="1">
    <location>
        <begin position="490"/>
        <end position="507"/>
    </location>
</feature>
<feature type="transmembrane region" description="Helical" evidence="1">
    <location>
        <begin position="242"/>
        <end position="264"/>
    </location>
</feature>
<keyword evidence="1" id="KW-0472">Membrane</keyword>
<dbReference type="AlphaFoldDB" id="A0A518CHJ8"/>
<dbReference type="Proteomes" id="UP000317178">
    <property type="component" value="Chromosome"/>
</dbReference>
<protein>
    <recommendedName>
        <fullName evidence="4">Glycosyltransferase RgtA/B/C/D-like domain-containing protein</fullName>
    </recommendedName>
</protein>
<evidence type="ECO:0000313" key="2">
    <source>
        <dbReference type="EMBL" id="QDU78697.1"/>
    </source>
</evidence>
<dbReference type="KEGG" id="plon:Pla110_04010"/>
<keyword evidence="1" id="KW-0812">Transmembrane</keyword>
<dbReference type="OrthoDB" id="9785476at2"/>
<evidence type="ECO:0008006" key="4">
    <source>
        <dbReference type="Google" id="ProtNLM"/>
    </source>
</evidence>
<feature type="transmembrane region" description="Helical" evidence="1">
    <location>
        <begin position="543"/>
        <end position="564"/>
    </location>
</feature>
<evidence type="ECO:0000256" key="1">
    <source>
        <dbReference type="SAM" id="Phobius"/>
    </source>
</evidence>
<accession>A0A518CHJ8</accession>
<feature type="transmembrane region" description="Helical" evidence="1">
    <location>
        <begin position="333"/>
        <end position="349"/>
    </location>
</feature>
<name>A0A518CHJ8_9PLAN</name>